<reference evidence="2" key="2">
    <citation type="journal article" date="2021" name="PeerJ">
        <title>Extensive microbial diversity within the chicken gut microbiome revealed by metagenomics and culture.</title>
        <authorList>
            <person name="Gilroy R."/>
            <person name="Ravi A."/>
            <person name="Getino M."/>
            <person name="Pursley I."/>
            <person name="Horton D.L."/>
            <person name="Alikhan N.F."/>
            <person name="Baker D."/>
            <person name="Gharbi K."/>
            <person name="Hall N."/>
            <person name="Watson M."/>
            <person name="Adriaenssens E.M."/>
            <person name="Foster-Nyarko E."/>
            <person name="Jarju S."/>
            <person name="Secka A."/>
            <person name="Antonio M."/>
            <person name="Oren A."/>
            <person name="Chaudhuri R.R."/>
            <person name="La Ragione R."/>
            <person name="Hildebrand F."/>
            <person name="Pallen M.J."/>
        </authorList>
    </citation>
    <scope>NUCLEOTIDE SEQUENCE</scope>
    <source>
        <strain evidence="2">ChiW17-6978</strain>
    </source>
</reference>
<dbReference type="InterPro" id="IPR000086">
    <property type="entry name" value="NUDIX_hydrolase_dom"/>
</dbReference>
<keyword evidence="2" id="KW-0378">Hydrolase</keyword>
<dbReference type="Gene3D" id="3.90.79.10">
    <property type="entry name" value="Nucleoside Triphosphate Pyrophosphohydrolase"/>
    <property type="match status" value="1"/>
</dbReference>
<dbReference type="InterPro" id="IPR015797">
    <property type="entry name" value="NUDIX_hydrolase-like_dom_sf"/>
</dbReference>
<dbReference type="SUPFAM" id="SSF55811">
    <property type="entry name" value="Nudix"/>
    <property type="match status" value="1"/>
</dbReference>
<dbReference type="EMBL" id="DVLF01000047">
    <property type="protein sequence ID" value="HIT49679.1"/>
    <property type="molecule type" value="Genomic_DNA"/>
</dbReference>
<proteinExistence type="predicted"/>
<dbReference type="CDD" id="cd03674">
    <property type="entry name" value="NUDIX_Hydrolase"/>
    <property type="match status" value="1"/>
</dbReference>
<accession>A0A9D1GR52</accession>
<dbReference type="AlphaFoldDB" id="A0A9D1GR52"/>
<dbReference type="Proteomes" id="UP000886758">
    <property type="component" value="Unassembled WGS sequence"/>
</dbReference>
<gene>
    <name evidence="2" type="ORF">IAD46_01500</name>
</gene>
<evidence type="ECO:0000313" key="3">
    <source>
        <dbReference type="Proteomes" id="UP000886758"/>
    </source>
</evidence>
<protein>
    <submittedName>
        <fullName evidence="2">NUDIX hydrolase</fullName>
    </submittedName>
</protein>
<dbReference type="PROSITE" id="PS51462">
    <property type="entry name" value="NUDIX"/>
    <property type="match status" value="1"/>
</dbReference>
<dbReference type="Pfam" id="PF00293">
    <property type="entry name" value="NUDIX"/>
    <property type="match status" value="1"/>
</dbReference>
<sequence length="191" mass="21780">MHLKEELACYQAIDTQEEKDLAFMRSWLALHEDTCFSRNDEVAHFSASCWIVNADATKVLLCFHNIYQNWGWLGGHADGCTDLSIVACKEAEEESGLQTLKLLDPKAISVEVLPVGFHFKNGRFVSSHLHLNCTYLFQADEKEPLKISPNENSALQWVPIEEAPLYTNEPYMQKIYTKLNRVTKKITSSIN</sequence>
<evidence type="ECO:0000313" key="2">
    <source>
        <dbReference type="EMBL" id="HIT49679.1"/>
    </source>
</evidence>
<name>A0A9D1GR52_9MOLU</name>
<feature type="domain" description="Nudix hydrolase" evidence="1">
    <location>
        <begin position="42"/>
        <end position="179"/>
    </location>
</feature>
<evidence type="ECO:0000259" key="1">
    <source>
        <dbReference type="PROSITE" id="PS51462"/>
    </source>
</evidence>
<organism evidence="2 3">
    <name type="scientific">Candidatus Pelethenecus faecipullorum</name>
    <dbReference type="NCBI Taxonomy" id="2840900"/>
    <lineage>
        <taxon>Bacteria</taxon>
        <taxon>Bacillati</taxon>
        <taxon>Mycoplasmatota</taxon>
        <taxon>Mollicutes</taxon>
        <taxon>Candidatus Pelethenecus</taxon>
    </lineage>
</organism>
<reference evidence="2" key="1">
    <citation type="submission" date="2020-10" db="EMBL/GenBank/DDBJ databases">
        <authorList>
            <person name="Gilroy R."/>
        </authorList>
    </citation>
    <scope>NUCLEOTIDE SEQUENCE</scope>
    <source>
        <strain evidence="2">ChiW17-6978</strain>
    </source>
</reference>
<dbReference type="GO" id="GO:0016787">
    <property type="term" value="F:hydrolase activity"/>
    <property type="evidence" value="ECO:0007669"/>
    <property type="project" value="UniProtKB-KW"/>
</dbReference>
<comment type="caution">
    <text evidence="2">The sequence shown here is derived from an EMBL/GenBank/DDBJ whole genome shotgun (WGS) entry which is preliminary data.</text>
</comment>